<dbReference type="InterPro" id="IPR030395">
    <property type="entry name" value="GP_PDE_dom"/>
</dbReference>
<reference evidence="2" key="1">
    <citation type="submission" date="2020-05" db="EMBL/GenBank/DDBJ databases">
        <authorList>
            <person name="Chiriac C."/>
            <person name="Salcher M."/>
            <person name="Ghai R."/>
            <person name="Kavagutti S V."/>
        </authorList>
    </citation>
    <scope>NUCLEOTIDE SEQUENCE</scope>
</reference>
<dbReference type="SUPFAM" id="SSF51695">
    <property type="entry name" value="PLC-like phosphodiesterases"/>
    <property type="match status" value="1"/>
</dbReference>
<name>A0A6J6BHW6_9ZZZZ</name>
<dbReference type="EMBL" id="CAEZST010000001">
    <property type="protein sequence ID" value="CAB4538003.1"/>
    <property type="molecule type" value="Genomic_DNA"/>
</dbReference>
<dbReference type="GO" id="GO:0008081">
    <property type="term" value="F:phosphoric diester hydrolase activity"/>
    <property type="evidence" value="ECO:0007669"/>
    <property type="project" value="InterPro"/>
</dbReference>
<dbReference type="Gene3D" id="3.20.20.190">
    <property type="entry name" value="Phosphatidylinositol (PI) phosphodiesterase"/>
    <property type="match status" value="1"/>
</dbReference>
<dbReference type="PANTHER" id="PTHR43805:SF1">
    <property type="entry name" value="GP-PDE DOMAIN-CONTAINING PROTEIN"/>
    <property type="match status" value="1"/>
</dbReference>
<evidence type="ECO:0000313" key="3">
    <source>
        <dbReference type="EMBL" id="CAB4564840.1"/>
    </source>
</evidence>
<organism evidence="2">
    <name type="scientific">freshwater metagenome</name>
    <dbReference type="NCBI Taxonomy" id="449393"/>
    <lineage>
        <taxon>unclassified sequences</taxon>
        <taxon>metagenomes</taxon>
        <taxon>ecological metagenomes</taxon>
    </lineage>
</organism>
<dbReference type="PROSITE" id="PS51704">
    <property type="entry name" value="GP_PDE"/>
    <property type="match status" value="1"/>
</dbReference>
<dbReference type="GO" id="GO:0006629">
    <property type="term" value="P:lipid metabolic process"/>
    <property type="evidence" value="ECO:0007669"/>
    <property type="project" value="InterPro"/>
</dbReference>
<protein>
    <submittedName>
        <fullName evidence="2">Unannotated protein</fullName>
    </submittedName>
</protein>
<sequence>MVKPYFSPPKPRVFAHRGLADPLDLDENTIEAFAAALEHGATHLESDTQATRDGHAVMFHDADLRRVAGVDATVSELTLSEIREIRLSKGGRIPTLVDTLSHFPAAFFNLDIKTKAAIEPTIDAIEKTQAHTRVLVSSFSNPTRKAALRKFTQPVATSASASVAIAAWVSHKWLLGIGFNRIVDGVDALQVPTNLGFIRFADKAFIDRIRSQQKEIHFWTINEINEMQELLQLGADGIVTDRVDLFKAG</sequence>
<accession>A0A6J6BHW6</accession>
<feature type="domain" description="GP-PDE" evidence="1">
    <location>
        <begin position="11"/>
        <end position="249"/>
    </location>
</feature>
<dbReference type="PANTHER" id="PTHR43805">
    <property type="entry name" value="GLYCEROPHOSPHORYL DIESTER PHOSPHODIESTERASE"/>
    <property type="match status" value="1"/>
</dbReference>
<dbReference type="AlphaFoldDB" id="A0A6J6BHW6"/>
<dbReference type="EMBL" id="CAEZTO010000002">
    <property type="protein sequence ID" value="CAB4564840.1"/>
    <property type="molecule type" value="Genomic_DNA"/>
</dbReference>
<dbReference type="InterPro" id="IPR017946">
    <property type="entry name" value="PLC-like_Pdiesterase_TIM-brl"/>
</dbReference>
<gene>
    <name evidence="2" type="ORF">UFOPK1503_00044</name>
    <name evidence="3" type="ORF">UFOPK1693_00280</name>
</gene>
<dbReference type="Pfam" id="PF03009">
    <property type="entry name" value="GDPD"/>
    <property type="match status" value="1"/>
</dbReference>
<evidence type="ECO:0000259" key="1">
    <source>
        <dbReference type="PROSITE" id="PS51704"/>
    </source>
</evidence>
<evidence type="ECO:0000313" key="2">
    <source>
        <dbReference type="EMBL" id="CAB4538003.1"/>
    </source>
</evidence>
<proteinExistence type="predicted"/>